<evidence type="ECO:0000256" key="1">
    <source>
        <dbReference type="ARBA" id="ARBA00004442"/>
    </source>
</evidence>
<reference evidence="6" key="1">
    <citation type="submission" date="2021-03" db="EMBL/GenBank/DDBJ databases">
        <title>Comparative genomics and phylogenomic investigation of the class Geoglossomycetes provide insights into ecological specialization and systematics.</title>
        <authorList>
            <person name="Melie T."/>
            <person name="Pirro S."/>
            <person name="Miller A.N."/>
            <person name="Quandt A."/>
        </authorList>
    </citation>
    <scope>NUCLEOTIDE SEQUENCE</scope>
    <source>
        <strain evidence="6">GBOQ0MN5Z8</strain>
    </source>
</reference>
<evidence type="ECO:0000256" key="2">
    <source>
        <dbReference type="ARBA" id="ARBA00022729"/>
    </source>
</evidence>
<dbReference type="InterPro" id="IPR011990">
    <property type="entry name" value="TPR-like_helical_dom_sf"/>
</dbReference>
<evidence type="ECO:0000313" key="7">
    <source>
        <dbReference type="Proteomes" id="UP000698800"/>
    </source>
</evidence>
<protein>
    <recommendedName>
        <fullName evidence="5">RagB/SusD domain-containing protein</fullName>
    </recommendedName>
</protein>
<dbReference type="Gene3D" id="1.25.40.390">
    <property type="match status" value="1"/>
</dbReference>
<evidence type="ECO:0000259" key="5">
    <source>
        <dbReference type="Pfam" id="PF07980"/>
    </source>
</evidence>
<keyword evidence="2" id="KW-0732">Signal</keyword>
<evidence type="ECO:0000313" key="6">
    <source>
        <dbReference type="EMBL" id="KAH0533562.1"/>
    </source>
</evidence>
<dbReference type="SUPFAM" id="SSF48452">
    <property type="entry name" value="TPR-like"/>
    <property type="match status" value="1"/>
</dbReference>
<dbReference type="Proteomes" id="UP000698800">
    <property type="component" value="Unassembled WGS sequence"/>
</dbReference>
<keyword evidence="3" id="KW-0472">Membrane</keyword>
<dbReference type="InterPro" id="IPR012944">
    <property type="entry name" value="SusD_RagB_dom"/>
</dbReference>
<keyword evidence="4" id="KW-0998">Cell outer membrane</keyword>
<comment type="caution">
    <text evidence="6">The sequence shown here is derived from an EMBL/GenBank/DDBJ whole genome shotgun (WGS) entry which is preliminary data.</text>
</comment>
<organism evidence="6 7">
    <name type="scientific">Glutinoglossum americanum</name>
    <dbReference type="NCBI Taxonomy" id="1670608"/>
    <lineage>
        <taxon>Eukaryota</taxon>
        <taxon>Fungi</taxon>
        <taxon>Dikarya</taxon>
        <taxon>Ascomycota</taxon>
        <taxon>Pezizomycotina</taxon>
        <taxon>Geoglossomycetes</taxon>
        <taxon>Geoglossales</taxon>
        <taxon>Geoglossaceae</taxon>
        <taxon>Glutinoglossum</taxon>
    </lineage>
</organism>
<accession>A0A9P8HYB5</accession>
<dbReference type="AlphaFoldDB" id="A0A9P8HYB5"/>
<feature type="non-terminal residue" evidence="6">
    <location>
        <position position="1"/>
    </location>
</feature>
<sequence length="427" mass="46771">LNYDATLVLGFKPTAQQAAEARFLRALSCYYLYDLFNQFSVRDPGENLLNAPAVKTGSEAITYIISELTAALPNLGNSGPTSATQDACRVLLMKCYLNKGAFLNRAAPTFDAGDMNQVITLGNAIISSNKYTYTTNYFDNFSVDNGLKSKEAIFAYANTSGVSVSHAPVEGRWNMTLHYNSYGHAGQSIYGNAGWNGFSTISDFYNTFGVGTATTYNPSDTLIDKRLGGRYYAGSTNISGIRPGFLVGQQYDEKGVARVDRKGNPLAFTATIASNMIETGTNLEVTGIRVVKYVPDFSDTTGKYYSGPAGNWLMLFRYPEVVLMVAEAKIRSNTDVTGAVTMVNALRTARGASTMATIPLVNVNNVDDPNTLLAERGRELYWESVRRTDLIRFGVFLKPWGLKPNDDPKYLLFLPNTYSTAVRNIGQ</sequence>
<proteinExistence type="predicted"/>
<dbReference type="Pfam" id="PF07980">
    <property type="entry name" value="SusD_RagB"/>
    <property type="match status" value="1"/>
</dbReference>
<feature type="domain" description="RagB/SusD" evidence="5">
    <location>
        <begin position="169"/>
        <end position="405"/>
    </location>
</feature>
<dbReference type="EMBL" id="JAGHQL010000471">
    <property type="protein sequence ID" value="KAH0533562.1"/>
    <property type="molecule type" value="Genomic_DNA"/>
</dbReference>
<evidence type="ECO:0000256" key="4">
    <source>
        <dbReference type="ARBA" id="ARBA00023237"/>
    </source>
</evidence>
<evidence type="ECO:0000256" key="3">
    <source>
        <dbReference type="ARBA" id="ARBA00023136"/>
    </source>
</evidence>
<comment type="subcellular location">
    <subcellularLocation>
        <location evidence="1">Cell outer membrane</location>
    </subcellularLocation>
</comment>
<keyword evidence="7" id="KW-1185">Reference proteome</keyword>
<gene>
    <name evidence="6" type="ORF">FGG08_007669</name>
</gene>
<name>A0A9P8HYB5_9PEZI</name>